<dbReference type="InterPro" id="IPR023296">
    <property type="entry name" value="Glyco_hydro_beta-prop_sf"/>
</dbReference>
<proteinExistence type="inferred from homology"/>
<accession>A0ABQ0C1E4</accession>
<evidence type="ECO:0000313" key="5">
    <source>
        <dbReference type="EMBL" id="GAA6502596.1"/>
    </source>
</evidence>
<dbReference type="SUPFAM" id="SSF75005">
    <property type="entry name" value="Arabinanase/levansucrase/invertase"/>
    <property type="match status" value="1"/>
</dbReference>
<dbReference type="RefSeq" id="WP_227211790.1">
    <property type="nucleotide sequence ID" value="NZ_BAABZQ010000001.1"/>
</dbReference>
<comment type="caution">
    <text evidence="5">The sequence shown here is derived from an EMBL/GenBank/DDBJ whole genome shotgun (WGS) entry which is preliminary data.</text>
</comment>
<evidence type="ECO:0000256" key="3">
    <source>
        <dbReference type="ARBA" id="ARBA00023295"/>
    </source>
</evidence>
<dbReference type="EMBL" id="BAABZQ010000001">
    <property type="protein sequence ID" value="GAA6502596.1"/>
    <property type="molecule type" value="Genomic_DNA"/>
</dbReference>
<protein>
    <recommendedName>
        <fullName evidence="4">Glycosyl hydrolase family 32 N-terminal domain-containing protein</fullName>
    </recommendedName>
</protein>
<dbReference type="InterPro" id="IPR013148">
    <property type="entry name" value="Glyco_hydro_32_N"/>
</dbReference>
<organism evidence="5 6">
    <name type="scientific">Blautia parvula</name>
    <dbReference type="NCBI Taxonomy" id="2877527"/>
    <lineage>
        <taxon>Bacteria</taxon>
        <taxon>Bacillati</taxon>
        <taxon>Bacillota</taxon>
        <taxon>Clostridia</taxon>
        <taxon>Lachnospirales</taxon>
        <taxon>Lachnospiraceae</taxon>
        <taxon>Blautia</taxon>
    </lineage>
</organism>
<keyword evidence="3" id="KW-0326">Glycosidase</keyword>
<sequence length="314" mass="35656">MGNRKRGYLFVHFTGESPEGEQVYFALSRDGLHWQDLNEQNPVIRWEDGEKGVRDPFIVRSVIDGKFYIIATDLRIANGKGWTAAQMEGSTKIVIWCSKDLVHWSEPWTFETGVPGAGCAWAPEAVYDPEKEAYLVFWASMTKEAGDTAHKQRIYSSYTRDFKVFTSPEKYIEREHHVIDTTIVEENGVFYRFSKDETTKKVRMDRGTSLQGEFTEMEAEALSALTGVEGPAAFPMEEEGKWCLMVDQFAEGLGYLPLICTSLEKGDFKVAEPGDCHMGNVCKRHGSVLVLEEDEYERLHTCFGNRVSDRAVTE</sequence>
<keyword evidence="2" id="KW-0378">Hydrolase</keyword>
<keyword evidence="6" id="KW-1185">Reference proteome</keyword>
<evidence type="ECO:0000313" key="6">
    <source>
        <dbReference type="Proteomes" id="UP001600941"/>
    </source>
</evidence>
<dbReference type="PANTHER" id="PTHR43301:SF3">
    <property type="entry name" value="ARABINAN ENDO-1,5-ALPHA-L-ARABINOSIDASE A-RELATED"/>
    <property type="match status" value="1"/>
</dbReference>
<gene>
    <name evidence="5" type="ORF">K340107D12_54120</name>
</gene>
<dbReference type="PANTHER" id="PTHR43301">
    <property type="entry name" value="ARABINAN ENDO-1,5-ALPHA-L-ARABINOSIDASE"/>
    <property type="match status" value="1"/>
</dbReference>
<name>A0ABQ0C1E4_9FIRM</name>
<dbReference type="Proteomes" id="UP001600941">
    <property type="component" value="Unassembled WGS sequence"/>
</dbReference>
<dbReference type="Gene3D" id="2.115.10.20">
    <property type="entry name" value="Glycosyl hydrolase domain, family 43"/>
    <property type="match status" value="1"/>
</dbReference>
<dbReference type="Pfam" id="PF00251">
    <property type="entry name" value="Glyco_hydro_32N"/>
    <property type="match status" value="1"/>
</dbReference>
<evidence type="ECO:0000256" key="2">
    <source>
        <dbReference type="ARBA" id="ARBA00022801"/>
    </source>
</evidence>
<evidence type="ECO:0000256" key="1">
    <source>
        <dbReference type="ARBA" id="ARBA00009902"/>
    </source>
</evidence>
<dbReference type="CDD" id="cd08983">
    <property type="entry name" value="GH43_Bt3655-like"/>
    <property type="match status" value="1"/>
</dbReference>
<comment type="similarity">
    <text evidence="1">Belongs to the glycosyl hydrolase 32 family.</text>
</comment>
<reference evidence="5 6" key="1">
    <citation type="submission" date="2024-04" db="EMBL/GenBank/DDBJ databases">
        <title>Defined microbial consortia suppress multidrug-resistant proinflammatory Enterobacteriaceae via ecological control.</title>
        <authorList>
            <person name="Furuichi M."/>
            <person name="Kawaguchi T."/>
            <person name="Pust M."/>
            <person name="Yasuma K."/>
            <person name="Plichta D."/>
            <person name="Hasegawa N."/>
            <person name="Ohya T."/>
            <person name="Bhattarai S."/>
            <person name="Sasajima S."/>
            <person name="Aoto Y."/>
            <person name="Tuganbaev T."/>
            <person name="Yaginuma M."/>
            <person name="Ueda M."/>
            <person name="Okahashi N."/>
            <person name="Amafuji K."/>
            <person name="Kiridooshi Y."/>
            <person name="Sugita K."/>
            <person name="Strazar M."/>
            <person name="Skelly A."/>
            <person name="Suda W."/>
            <person name="Hattori M."/>
            <person name="Nakamoto N."/>
            <person name="Caballero S."/>
            <person name="Norman J."/>
            <person name="Olle B."/>
            <person name="Tanoue T."/>
            <person name="Arita M."/>
            <person name="Bucci V."/>
            <person name="Atarashi K."/>
            <person name="Xavier R."/>
            <person name="Honda K."/>
        </authorList>
    </citation>
    <scope>NUCLEOTIDE SEQUENCE [LARGE SCALE GENOMIC DNA]</scope>
    <source>
        <strain evidence="6">k34-0107-D12</strain>
    </source>
</reference>
<dbReference type="InterPro" id="IPR050727">
    <property type="entry name" value="GH43_arabinanases"/>
</dbReference>
<feature type="domain" description="Glycosyl hydrolase family 32 N-terminal" evidence="4">
    <location>
        <begin position="9"/>
        <end position="169"/>
    </location>
</feature>
<evidence type="ECO:0000259" key="4">
    <source>
        <dbReference type="Pfam" id="PF00251"/>
    </source>
</evidence>